<evidence type="ECO:0000256" key="4">
    <source>
        <dbReference type="ARBA" id="ARBA00023125"/>
    </source>
</evidence>
<gene>
    <name evidence="11" type="primary">Tfdp2</name>
    <name evidence="11" type="ORF">CERBRA_R08018</name>
</gene>
<dbReference type="GO" id="GO:0000981">
    <property type="term" value="F:DNA-binding transcription factor activity, RNA polymerase II-specific"/>
    <property type="evidence" value="ECO:0007669"/>
    <property type="project" value="TreeGrafter"/>
</dbReference>
<evidence type="ECO:0000256" key="5">
    <source>
        <dbReference type="ARBA" id="ARBA00023163"/>
    </source>
</evidence>
<reference evidence="11 12" key="1">
    <citation type="submission" date="2019-09" db="EMBL/GenBank/DDBJ databases">
        <title>Bird 10,000 Genomes (B10K) Project - Family phase.</title>
        <authorList>
            <person name="Zhang G."/>
        </authorList>
    </citation>
    <scope>NUCLEOTIDE SEQUENCE [LARGE SCALE GENOMIC DNA]</scope>
    <source>
        <strain evidence="11">B10K-DU-002-20</strain>
        <tissue evidence="11">Muscle</tissue>
    </source>
</reference>
<keyword evidence="3 7" id="KW-0805">Transcription regulation</keyword>
<feature type="compositionally biased region" description="Basic and acidic residues" evidence="8">
    <location>
        <begin position="117"/>
        <end position="129"/>
    </location>
</feature>
<dbReference type="PANTHER" id="PTHR12548">
    <property type="entry name" value="TRANSCRIPTION FACTOR DP"/>
    <property type="match status" value="1"/>
</dbReference>
<comment type="similarity">
    <text evidence="2 7">Belongs to the E2F/DP family.</text>
</comment>
<dbReference type="InterPro" id="IPR014889">
    <property type="entry name" value="Transc_factor_DP_C"/>
</dbReference>
<dbReference type="GO" id="GO:0000977">
    <property type="term" value="F:RNA polymerase II transcription regulatory region sequence-specific DNA binding"/>
    <property type="evidence" value="ECO:0007669"/>
    <property type="project" value="TreeGrafter"/>
</dbReference>
<dbReference type="InterPro" id="IPR003316">
    <property type="entry name" value="E2F_WHTH_DNA-bd_dom"/>
</dbReference>
<dbReference type="CDD" id="cd14458">
    <property type="entry name" value="DP_DD"/>
    <property type="match status" value="1"/>
</dbReference>
<dbReference type="Pfam" id="PF02319">
    <property type="entry name" value="WHD_E2F_TDP"/>
    <property type="match status" value="1"/>
</dbReference>
<feature type="compositionally biased region" description="Acidic residues" evidence="8">
    <location>
        <begin position="428"/>
        <end position="443"/>
    </location>
</feature>
<feature type="region of interest" description="Disordered" evidence="8">
    <location>
        <begin position="406"/>
        <end position="443"/>
    </location>
</feature>
<dbReference type="Proteomes" id="UP000536092">
    <property type="component" value="Unassembled WGS sequence"/>
</dbReference>
<dbReference type="GO" id="GO:0005667">
    <property type="term" value="C:transcription regulator complex"/>
    <property type="evidence" value="ECO:0007669"/>
    <property type="project" value="InterPro"/>
</dbReference>
<dbReference type="FunFam" id="1.10.10.10:FF:000047">
    <property type="entry name" value="Transcription factor"/>
    <property type="match status" value="1"/>
</dbReference>
<feature type="domain" description="E2F/DP family winged-helix DNA-binding" evidence="10">
    <location>
        <begin position="127"/>
        <end position="208"/>
    </location>
</feature>
<dbReference type="AlphaFoldDB" id="A0A7L1WKC1"/>
<keyword evidence="12" id="KW-1185">Reference proteome</keyword>
<feature type="domain" description="Transcription factor DP C-terminal" evidence="9">
    <location>
        <begin position="215"/>
        <end position="361"/>
    </location>
</feature>
<dbReference type="OrthoDB" id="552115at2759"/>
<evidence type="ECO:0000256" key="3">
    <source>
        <dbReference type="ARBA" id="ARBA00023015"/>
    </source>
</evidence>
<dbReference type="PANTHER" id="PTHR12548:SF5">
    <property type="entry name" value="TRANSCRIPTION FACTOR DP-2"/>
    <property type="match status" value="1"/>
</dbReference>
<dbReference type="SMART" id="SM01138">
    <property type="entry name" value="DP"/>
    <property type="match status" value="1"/>
</dbReference>
<evidence type="ECO:0000256" key="2">
    <source>
        <dbReference type="ARBA" id="ARBA00010940"/>
    </source>
</evidence>
<dbReference type="InterPro" id="IPR037241">
    <property type="entry name" value="E2F-DP_heterodim"/>
</dbReference>
<evidence type="ECO:0000259" key="9">
    <source>
        <dbReference type="SMART" id="SM01138"/>
    </source>
</evidence>
<evidence type="ECO:0000256" key="8">
    <source>
        <dbReference type="SAM" id="MobiDB-lite"/>
    </source>
</evidence>
<organism evidence="11 12">
    <name type="scientific">Certhia brachydactyla</name>
    <name type="common">short-toed tree-creeper</name>
    <dbReference type="NCBI Taxonomy" id="73330"/>
    <lineage>
        <taxon>Eukaryota</taxon>
        <taxon>Metazoa</taxon>
        <taxon>Chordata</taxon>
        <taxon>Craniata</taxon>
        <taxon>Vertebrata</taxon>
        <taxon>Euteleostomi</taxon>
        <taxon>Archelosauria</taxon>
        <taxon>Archosauria</taxon>
        <taxon>Dinosauria</taxon>
        <taxon>Saurischia</taxon>
        <taxon>Theropoda</taxon>
        <taxon>Coelurosauria</taxon>
        <taxon>Aves</taxon>
        <taxon>Neognathae</taxon>
        <taxon>Neoaves</taxon>
        <taxon>Telluraves</taxon>
        <taxon>Australaves</taxon>
        <taxon>Passeriformes</taxon>
        <taxon>Certhiidae</taxon>
        <taxon>Certhiinae</taxon>
        <taxon>Certhia</taxon>
    </lineage>
</organism>
<protein>
    <submittedName>
        <fullName evidence="11">TFDP2 factor</fullName>
    </submittedName>
</protein>
<evidence type="ECO:0000313" key="11">
    <source>
        <dbReference type="EMBL" id="NXO98210.1"/>
    </source>
</evidence>
<dbReference type="PIRSF" id="PIRSF009404">
    <property type="entry name" value="Transcription_factor_DP"/>
    <property type="match status" value="1"/>
</dbReference>
<name>A0A7L1WKC1_9PASS</name>
<dbReference type="Gene3D" id="1.10.10.10">
    <property type="entry name" value="Winged helix-like DNA-binding domain superfamily/Winged helix DNA-binding domain"/>
    <property type="match status" value="1"/>
</dbReference>
<dbReference type="Gene3D" id="1.20.140.80">
    <property type="entry name" value="Transcription factor DP"/>
    <property type="match status" value="1"/>
</dbReference>
<dbReference type="GO" id="GO:0005634">
    <property type="term" value="C:nucleus"/>
    <property type="evidence" value="ECO:0007669"/>
    <property type="project" value="UniProtKB-SubCell"/>
</dbReference>
<dbReference type="InterPro" id="IPR038168">
    <property type="entry name" value="TF_DP_C_sf"/>
</dbReference>
<comment type="subcellular location">
    <subcellularLocation>
        <location evidence="1 7">Nucleus</location>
    </subcellularLocation>
</comment>
<evidence type="ECO:0000256" key="7">
    <source>
        <dbReference type="RuleBase" id="RU003796"/>
    </source>
</evidence>
<dbReference type="EMBL" id="VXBV01006061">
    <property type="protein sequence ID" value="NXO98210.1"/>
    <property type="molecule type" value="Genomic_DNA"/>
</dbReference>
<evidence type="ECO:0000256" key="1">
    <source>
        <dbReference type="ARBA" id="ARBA00004123"/>
    </source>
</evidence>
<evidence type="ECO:0000256" key="6">
    <source>
        <dbReference type="ARBA" id="ARBA00023242"/>
    </source>
</evidence>
<feature type="non-terminal residue" evidence="11">
    <location>
        <position position="1"/>
    </location>
</feature>
<proteinExistence type="inferred from homology"/>
<evidence type="ECO:0000313" key="12">
    <source>
        <dbReference type="Proteomes" id="UP000536092"/>
    </source>
</evidence>
<dbReference type="SMART" id="SM01372">
    <property type="entry name" value="E2F_TDP"/>
    <property type="match status" value="1"/>
</dbReference>
<feature type="region of interest" description="Disordered" evidence="8">
    <location>
        <begin position="111"/>
        <end position="130"/>
    </location>
</feature>
<dbReference type="InterPro" id="IPR015648">
    <property type="entry name" value="Transcrpt_fac_DP"/>
</dbReference>
<feature type="compositionally biased region" description="Low complexity" evidence="8">
    <location>
        <begin position="410"/>
        <end position="419"/>
    </location>
</feature>
<accession>A0A7L1WKC1</accession>
<dbReference type="FunFam" id="1.20.140.80:FF:000001">
    <property type="entry name" value="Transcription factor"/>
    <property type="match status" value="1"/>
</dbReference>
<dbReference type="SUPFAM" id="SSF144074">
    <property type="entry name" value="E2F-DP heterodimerization region"/>
    <property type="match status" value="1"/>
</dbReference>
<keyword evidence="5 7" id="KW-0804">Transcription</keyword>
<sequence>KCFVQVGVTSTNGDFKGFIDQNQSPTKGNISVIALPVSSTNSPTKILPKTLGPINVNVGPQMIISTPQRLTSSGSVLIGSPYNPAPAMVTQTHITEASSWVPGERKRTQEIIESDFSESKRSKKGDKNGKGLRHFSMKVCEKVQRKGTTSYNEVADELVSEFTNSNSHLATDSAYDQKNIRRRVYDALNVLMAMNIISKEKKEIRWIGLPTNSAQECQNLEVKGEKQKRIERIKQKRAQLQELLLQQIAFKNLVQRNQQNEQQNQGPPSLTSTIQLPFLIVNTSKRTIIDCSISSDKFEYLFNFDNTFEIHDDSEVLKRMGMSFGLEAGKCSAEDLRTAKSLVPKALEGYITDMSAGFSWINQGLLSSSTQAVSHFEAAGGTYGAKTSENPGLCLDAEVALATGQLLAPSSQQSSSAASRGETPCSFNEEDEEDEDEDSSSPE</sequence>
<comment type="caution">
    <text evidence="11">The sequence shown here is derived from an EMBL/GenBank/DDBJ whole genome shotgun (WGS) entry which is preliminary data.</text>
</comment>
<keyword evidence="6 7" id="KW-0539">Nucleus</keyword>
<keyword evidence="4 7" id="KW-0238">DNA-binding</keyword>
<evidence type="ECO:0000259" key="10">
    <source>
        <dbReference type="SMART" id="SM01372"/>
    </source>
</evidence>
<dbReference type="Pfam" id="PF08781">
    <property type="entry name" value="DP"/>
    <property type="match status" value="1"/>
</dbReference>
<dbReference type="SUPFAM" id="SSF46785">
    <property type="entry name" value="Winged helix' DNA-binding domain"/>
    <property type="match status" value="1"/>
</dbReference>
<dbReference type="InterPro" id="IPR036390">
    <property type="entry name" value="WH_DNA-bd_sf"/>
</dbReference>
<feature type="non-terminal residue" evidence="11">
    <location>
        <position position="443"/>
    </location>
</feature>
<dbReference type="InterPro" id="IPR036388">
    <property type="entry name" value="WH-like_DNA-bd_sf"/>
</dbReference>
<dbReference type="GO" id="GO:0051726">
    <property type="term" value="P:regulation of cell cycle"/>
    <property type="evidence" value="ECO:0007669"/>
    <property type="project" value="InterPro"/>
</dbReference>